<feature type="non-terminal residue" evidence="1">
    <location>
        <position position="1"/>
    </location>
</feature>
<accession>X0V4J3</accession>
<gene>
    <name evidence="1" type="ORF">S01H1_36665</name>
</gene>
<name>X0V4J3_9ZZZZ</name>
<reference evidence="1" key="1">
    <citation type="journal article" date="2014" name="Front. Microbiol.">
        <title>High frequency of phylogenetically diverse reductive dehalogenase-homologous genes in deep subseafloor sedimentary metagenomes.</title>
        <authorList>
            <person name="Kawai M."/>
            <person name="Futagami T."/>
            <person name="Toyoda A."/>
            <person name="Takaki Y."/>
            <person name="Nishi S."/>
            <person name="Hori S."/>
            <person name="Arai W."/>
            <person name="Tsubouchi T."/>
            <person name="Morono Y."/>
            <person name="Uchiyama I."/>
            <person name="Ito T."/>
            <person name="Fujiyama A."/>
            <person name="Inagaki F."/>
            <person name="Takami H."/>
        </authorList>
    </citation>
    <scope>NUCLEOTIDE SEQUENCE</scope>
    <source>
        <strain evidence="1">Expedition CK06-06</strain>
    </source>
</reference>
<dbReference type="AlphaFoldDB" id="X0V4J3"/>
<proteinExistence type="predicted"/>
<sequence length="42" mass="4873">DEERPTVQRKHSQAIVKVLADLREWSILVAQMLCATQRSFAF</sequence>
<dbReference type="EMBL" id="BARS01022987">
    <property type="protein sequence ID" value="GAG06312.1"/>
    <property type="molecule type" value="Genomic_DNA"/>
</dbReference>
<protein>
    <submittedName>
        <fullName evidence="1">Uncharacterized protein</fullName>
    </submittedName>
</protein>
<organism evidence="1">
    <name type="scientific">marine sediment metagenome</name>
    <dbReference type="NCBI Taxonomy" id="412755"/>
    <lineage>
        <taxon>unclassified sequences</taxon>
        <taxon>metagenomes</taxon>
        <taxon>ecological metagenomes</taxon>
    </lineage>
</organism>
<comment type="caution">
    <text evidence="1">The sequence shown here is derived from an EMBL/GenBank/DDBJ whole genome shotgun (WGS) entry which is preliminary data.</text>
</comment>
<evidence type="ECO:0000313" key="1">
    <source>
        <dbReference type="EMBL" id="GAG06312.1"/>
    </source>
</evidence>